<evidence type="ECO:0000256" key="1">
    <source>
        <dbReference type="SAM" id="MobiDB-lite"/>
    </source>
</evidence>
<accession>A0A0M0JZU7</accession>
<sequence length="374" mass="42304">MDKDKDREKIDRDERERGVKEQAKAGKEERDKFERDAKEQAAREKAERDKFERDAKEQAAREKAERERADKERERAERERLARDKAERERLEREAKEHAAREKAERERLERAKEQARKEEAIARKKAERERAERERLLKHQAYVGTPTAANTAPLLPLPQCVENVVPSEVSDLIFGTFLCALLVGAVGFFKGRKLRKQQNRAMHRSLSCPALVELKSTRAVKACADMLAAFDERSDGRRSKPAPYVPSMPRVAESAGENSNAWSPRSVGKSTVIAVLEGFAASNNVLLSVVEGKPTAREALVAATPLVVWDAVDEQRGSLKEYVARHLKQLTHELASKKEQEALVSRLLVLCNKSDLQPCPIPELRSLDGVNFV</sequence>
<keyword evidence="3" id="KW-1185">Reference proteome</keyword>
<name>A0A0M0JZU7_9EUKA</name>
<evidence type="ECO:0000313" key="2">
    <source>
        <dbReference type="EMBL" id="KOO32171.1"/>
    </source>
</evidence>
<dbReference type="EMBL" id="JWZX01001835">
    <property type="protein sequence ID" value="KOO32171.1"/>
    <property type="molecule type" value="Genomic_DNA"/>
</dbReference>
<protein>
    <submittedName>
        <fullName evidence="2">Uncharacterized protein</fullName>
    </submittedName>
</protein>
<dbReference type="Proteomes" id="UP000037460">
    <property type="component" value="Unassembled WGS sequence"/>
</dbReference>
<comment type="caution">
    <text evidence="2">The sequence shown here is derived from an EMBL/GenBank/DDBJ whole genome shotgun (WGS) entry which is preliminary data.</text>
</comment>
<dbReference type="AlphaFoldDB" id="A0A0M0JZU7"/>
<organism evidence="2 3">
    <name type="scientific">Chrysochromulina tobinii</name>
    <dbReference type="NCBI Taxonomy" id="1460289"/>
    <lineage>
        <taxon>Eukaryota</taxon>
        <taxon>Haptista</taxon>
        <taxon>Haptophyta</taxon>
        <taxon>Prymnesiophyceae</taxon>
        <taxon>Prymnesiales</taxon>
        <taxon>Chrysochromulinaceae</taxon>
        <taxon>Chrysochromulina</taxon>
    </lineage>
</organism>
<gene>
    <name evidence="2" type="ORF">Ctob_007672</name>
</gene>
<reference evidence="3" key="1">
    <citation type="journal article" date="2015" name="PLoS Genet.">
        <title>Genome Sequence and Transcriptome Analyses of Chrysochromulina tobin: Metabolic Tools for Enhanced Algal Fitness in the Prominent Order Prymnesiales (Haptophyceae).</title>
        <authorList>
            <person name="Hovde B.T."/>
            <person name="Deodato C.R."/>
            <person name="Hunsperger H.M."/>
            <person name="Ryken S.A."/>
            <person name="Yost W."/>
            <person name="Jha R.K."/>
            <person name="Patterson J."/>
            <person name="Monnat R.J. Jr."/>
            <person name="Barlow S.B."/>
            <person name="Starkenburg S.R."/>
            <person name="Cattolico R.A."/>
        </authorList>
    </citation>
    <scope>NUCLEOTIDE SEQUENCE</scope>
    <source>
        <strain evidence="3">CCMP291</strain>
    </source>
</reference>
<proteinExistence type="predicted"/>
<feature type="region of interest" description="Disordered" evidence="1">
    <location>
        <begin position="1"/>
        <end position="112"/>
    </location>
</feature>
<evidence type="ECO:0000313" key="3">
    <source>
        <dbReference type="Proteomes" id="UP000037460"/>
    </source>
</evidence>